<dbReference type="AlphaFoldDB" id="A0A9D2F3Z9"/>
<accession>A0A9D2F3Z9</accession>
<evidence type="ECO:0000313" key="5">
    <source>
        <dbReference type="EMBL" id="HIZ49228.1"/>
    </source>
</evidence>
<evidence type="ECO:0000256" key="1">
    <source>
        <dbReference type="ARBA" id="ARBA00023015"/>
    </source>
</evidence>
<dbReference type="InterPro" id="IPR018062">
    <property type="entry name" value="HTH_AraC-typ_CS"/>
</dbReference>
<name>A0A9D2F3Z9_9FIRM</name>
<protein>
    <submittedName>
        <fullName evidence="5">AraC family transcriptional regulator</fullName>
    </submittedName>
</protein>
<evidence type="ECO:0000259" key="4">
    <source>
        <dbReference type="PROSITE" id="PS01124"/>
    </source>
</evidence>
<gene>
    <name evidence="5" type="ORF">H9810_10950</name>
</gene>
<feature type="domain" description="HTH araC/xylS-type" evidence="4">
    <location>
        <begin position="300"/>
        <end position="398"/>
    </location>
</feature>
<dbReference type="PROSITE" id="PS01124">
    <property type="entry name" value="HTH_ARAC_FAMILY_2"/>
    <property type="match status" value="1"/>
</dbReference>
<comment type="caution">
    <text evidence="5">The sequence shown here is derived from an EMBL/GenBank/DDBJ whole genome shotgun (WGS) entry which is preliminary data.</text>
</comment>
<keyword evidence="2" id="KW-0238">DNA-binding</keyword>
<dbReference type="InterPro" id="IPR009057">
    <property type="entry name" value="Homeodomain-like_sf"/>
</dbReference>
<dbReference type="SMART" id="SM00342">
    <property type="entry name" value="HTH_ARAC"/>
    <property type="match status" value="1"/>
</dbReference>
<dbReference type="SUPFAM" id="SSF46689">
    <property type="entry name" value="Homeodomain-like"/>
    <property type="match status" value="2"/>
</dbReference>
<evidence type="ECO:0000256" key="2">
    <source>
        <dbReference type="ARBA" id="ARBA00023125"/>
    </source>
</evidence>
<reference evidence="5" key="1">
    <citation type="journal article" date="2021" name="PeerJ">
        <title>Extensive microbial diversity within the chicken gut microbiome revealed by metagenomics and culture.</title>
        <authorList>
            <person name="Gilroy R."/>
            <person name="Ravi A."/>
            <person name="Getino M."/>
            <person name="Pursley I."/>
            <person name="Horton D.L."/>
            <person name="Alikhan N.F."/>
            <person name="Baker D."/>
            <person name="Gharbi K."/>
            <person name="Hall N."/>
            <person name="Watson M."/>
            <person name="Adriaenssens E.M."/>
            <person name="Foster-Nyarko E."/>
            <person name="Jarju S."/>
            <person name="Secka A."/>
            <person name="Antonio M."/>
            <person name="Oren A."/>
            <person name="Chaudhuri R.R."/>
            <person name="La Ragione R."/>
            <person name="Hildebrand F."/>
            <person name="Pallen M.J."/>
        </authorList>
    </citation>
    <scope>NUCLEOTIDE SEQUENCE</scope>
    <source>
        <strain evidence="5">3436</strain>
    </source>
</reference>
<dbReference type="PRINTS" id="PR00032">
    <property type="entry name" value="HTHARAC"/>
</dbReference>
<proteinExistence type="predicted"/>
<dbReference type="GO" id="GO:0043565">
    <property type="term" value="F:sequence-specific DNA binding"/>
    <property type="evidence" value="ECO:0007669"/>
    <property type="project" value="InterPro"/>
</dbReference>
<evidence type="ECO:0000313" key="6">
    <source>
        <dbReference type="Proteomes" id="UP000824031"/>
    </source>
</evidence>
<keyword evidence="3" id="KW-0804">Transcription</keyword>
<dbReference type="PANTHER" id="PTHR43280">
    <property type="entry name" value="ARAC-FAMILY TRANSCRIPTIONAL REGULATOR"/>
    <property type="match status" value="1"/>
</dbReference>
<dbReference type="Pfam" id="PF12833">
    <property type="entry name" value="HTH_18"/>
    <property type="match status" value="1"/>
</dbReference>
<evidence type="ECO:0000256" key="3">
    <source>
        <dbReference type="ARBA" id="ARBA00023163"/>
    </source>
</evidence>
<dbReference type="Gene3D" id="1.10.10.60">
    <property type="entry name" value="Homeodomain-like"/>
    <property type="match status" value="2"/>
</dbReference>
<dbReference type="InterPro" id="IPR018060">
    <property type="entry name" value="HTH_AraC"/>
</dbReference>
<dbReference type="EMBL" id="DXBO01000157">
    <property type="protein sequence ID" value="HIZ49228.1"/>
    <property type="molecule type" value="Genomic_DNA"/>
</dbReference>
<organism evidence="5 6">
    <name type="scientific">Candidatus Gemmiger excrementavium</name>
    <dbReference type="NCBI Taxonomy" id="2838608"/>
    <lineage>
        <taxon>Bacteria</taxon>
        <taxon>Bacillati</taxon>
        <taxon>Bacillota</taxon>
        <taxon>Clostridia</taxon>
        <taxon>Eubacteriales</taxon>
        <taxon>Gemmiger</taxon>
    </lineage>
</organism>
<reference evidence="5" key="2">
    <citation type="submission" date="2021-04" db="EMBL/GenBank/DDBJ databases">
        <authorList>
            <person name="Gilroy R."/>
        </authorList>
    </citation>
    <scope>NUCLEOTIDE SEQUENCE</scope>
    <source>
        <strain evidence="5">3436</strain>
    </source>
</reference>
<sequence>MKNAWIEKLQSLYNVTRIPLSLLDGDGNLVASFPEIPYEAVNFFATAVVLADFRAQGRDAAHPLVSFIEPGFFLGVMELDTDSFLILGLVGPIRRARNEVLRMVTTVGQPEYLQSFCDLILQVPLMTLEQVKDQMCLISDLLLETRVKKEDILFMDVYTSMVRDSSCLEEQLFEQRESAEPHLSMDFETSLCAAVEHGNRAQLEQRLNTPVSGRVGRMSGNTLQQEKYIFIALATVTARAAIRGGLSLEIAMNLSDLYCQRMDSLSEPSLIKDLSIRMLLDYCDRVGELRHQPAASGVIRQCLAYISVHLHENITLEQLSRVCGLCTRSLSLRFRDEMGIGIRDYLNQEKINEAKYLLRHTDYPLSQIAAYLNYSSQSYFTQLFQKQCGMTPNQYRETIG</sequence>
<dbReference type="GO" id="GO:0003700">
    <property type="term" value="F:DNA-binding transcription factor activity"/>
    <property type="evidence" value="ECO:0007669"/>
    <property type="project" value="InterPro"/>
</dbReference>
<keyword evidence="1" id="KW-0805">Transcription regulation</keyword>
<dbReference type="InterPro" id="IPR020449">
    <property type="entry name" value="Tscrpt_reg_AraC-type_HTH"/>
</dbReference>
<dbReference type="PANTHER" id="PTHR43280:SF34">
    <property type="entry name" value="ARAC-FAMILY TRANSCRIPTIONAL REGULATOR"/>
    <property type="match status" value="1"/>
</dbReference>
<dbReference type="PROSITE" id="PS00041">
    <property type="entry name" value="HTH_ARAC_FAMILY_1"/>
    <property type="match status" value="1"/>
</dbReference>
<dbReference type="Proteomes" id="UP000824031">
    <property type="component" value="Unassembled WGS sequence"/>
</dbReference>